<dbReference type="Pfam" id="PF00172">
    <property type="entry name" value="Zn_clus"/>
    <property type="match status" value="1"/>
</dbReference>
<feature type="compositionally biased region" description="Polar residues" evidence="7">
    <location>
        <begin position="309"/>
        <end position="318"/>
    </location>
</feature>
<evidence type="ECO:0000256" key="7">
    <source>
        <dbReference type="SAM" id="MobiDB-lite"/>
    </source>
</evidence>
<keyword evidence="2" id="KW-0862">Zinc</keyword>
<evidence type="ECO:0000256" key="4">
    <source>
        <dbReference type="ARBA" id="ARBA00023125"/>
    </source>
</evidence>
<feature type="compositionally biased region" description="Polar residues" evidence="7">
    <location>
        <begin position="143"/>
        <end position="164"/>
    </location>
</feature>
<organism evidence="9 10">
    <name type="scientific">Sordaria brevicollis</name>
    <dbReference type="NCBI Taxonomy" id="83679"/>
    <lineage>
        <taxon>Eukaryota</taxon>
        <taxon>Fungi</taxon>
        <taxon>Dikarya</taxon>
        <taxon>Ascomycota</taxon>
        <taxon>Pezizomycotina</taxon>
        <taxon>Sordariomycetes</taxon>
        <taxon>Sordariomycetidae</taxon>
        <taxon>Sordariales</taxon>
        <taxon>Sordariaceae</taxon>
        <taxon>Sordaria</taxon>
    </lineage>
</organism>
<reference evidence="9" key="1">
    <citation type="journal article" date="2023" name="Mol. Phylogenet. Evol.">
        <title>Genome-scale phylogeny and comparative genomics of the fungal order Sordariales.</title>
        <authorList>
            <person name="Hensen N."/>
            <person name="Bonometti L."/>
            <person name="Westerberg I."/>
            <person name="Brannstrom I.O."/>
            <person name="Guillou S."/>
            <person name="Cros-Aarteil S."/>
            <person name="Calhoun S."/>
            <person name="Haridas S."/>
            <person name="Kuo A."/>
            <person name="Mondo S."/>
            <person name="Pangilinan J."/>
            <person name="Riley R."/>
            <person name="LaButti K."/>
            <person name="Andreopoulos B."/>
            <person name="Lipzen A."/>
            <person name="Chen C."/>
            <person name="Yan M."/>
            <person name="Daum C."/>
            <person name="Ng V."/>
            <person name="Clum A."/>
            <person name="Steindorff A."/>
            <person name="Ohm R.A."/>
            <person name="Martin F."/>
            <person name="Silar P."/>
            <person name="Natvig D.O."/>
            <person name="Lalanne C."/>
            <person name="Gautier V."/>
            <person name="Ament-Velasquez S.L."/>
            <person name="Kruys A."/>
            <person name="Hutchinson M.I."/>
            <person name="Powell A.J."/>
            <person name="Barry K."/>
            <person name="Miller A.N."/>
            <person name="Grigoriev I.V."/>
            <person name="Debuchy R."/>
            <person name="Gladieux P."/>
            <person name="Hiltunen Thoren M."/>
            <person name="Johannesson H."/>
        </authorList>
    </citation>
    <scope>NUCLEOTIDE SEQUENCE</scope>
    <source>
        <strain evidence="9">FGSC 1904</strain>
    </source>
</reference>
<dbReference type="PROSITE" id="PS50048">
    <property type="entry name" value="ZN2_CY6_FUNGAL_2"/>
    <property type="match status" value="1"/>
</dbReference>
<feature type="domain" description="Zn(2)-C6 fungal-type" evidence="8">
    <location>
        <begin position="235"/>
        <end position="268"/>
    </location>
</feature>
<feature type="region of interest" description="Disordered" evidence="7">
    <location>
        <begin position="1"/>
        <end position="164"/>
    </location>
</feature>
<dbReference type="SUPFAM" id="SSF57701">
    <property type="entry name" value="Zn2/Cys6 DNA-binding domain"/>
    <property type="match status" value="1"/>
</dbReference>
<feature type="region of interest" description="Disordered" evidence="7">
    <location>
        <begin position="385"/>
        <end position="418"/>
    </location>
</feature>
<evidence type="ECO:0000256" key="2">
    <source>
        <dbReference type="ARBA" id="ARBA00022833"/>
    </source>
</evidence>
<reference evidence="9" key="2">
    <citation type="submission" date="2023-07" db="EMBL/GenBank/DDBJ databases">
        <authorList>
            <consortium name="Lawrence Berkeley National Laboratory"/>
            <person name="Haridas S."/>
            <person name="Hensen N."/>
            <person name="Bonometti L."/>
            <person name="Westerberg I."/>
            <person name="Brannstrom I.O."/>
            <person name="Guillou S."/>
            <person name="Cros-Aarteil S."/>
            <person name="Calhoun S."/>
            <person name="Kuo A."/>
            <person name="Mondo S."/>
            <person name="Pangilinan J."/>
            <person name="Riley R."/>
            <person name="LaButti K."/>
            <person name="Andreopoulos B."/>
            <person name="Lipzen A."/>
            <person name="Chen C."/>
            <person name="Yanf M."/>
            <person name="Daum C."/>
            <person name="Ng V."/>
            <person name="Clum A."/>
            <person name="Steindorff A."/>
            <person name="Ohm R."/>
            <person name="Martin F."/>
            <person name="Silar P."/>
            <person name="Natvig D."/>
            <person name="Lalanne C."/>
            <person name="Gautier V."/>
            <person name="Ament-velasquez S.L."/>
            <person name="Kruys A."/>
            <person name="Hutchinson M.I."/>
            <person name="Powell A.J."/>
            <person name="Barry K."/>
            <person name="Miller A.N."/>
            <person name="Grigoriev I.V."/>
            <person name="Debuchy R."/>
            <person name="Gladieux P."/>
            <person name="Thoren M.H."/>
            <person name="Johannesson H."/>
        </authorList>
    </citation>
    <scope>NUCLEOTIDE SEQUENCE</scope>
    <source>
        <strain evidence="9">FGSC 1904</strain>
    </source>
</reference>
<dbReference type="GO" id="GO:0005634">
    <property type="term" value="C:nucleus"/>
    <property type="evidence" value="ECO:0007669"/>
    <property type="project" value="TreeGrafter"/>
</dbReference>
<evidence type="ECO:0000259" key="8">
    <source>
        <dbReference type="PROSITE" id="PS50048"/>
    </source>
</evidence>
<dbReference type="SMART" id="SM00066">
    <property type="entry name" value="GAL4"/>
    <property type="match status" value="1"/>
</dbReference>
<name>A0AAE0UD44_SORBR</name>
<feature type="region of interest" description="Disordered" evidence="7">
    <location>
        <begin position="208"/>
        <end position="228"/>
    </location>
</feature>
<proteinExistence type="predicted"/>
<keyword evidence="6" id="KW-0539">Nucleus</keyword>
<accession>A0AAE0UD44</accession>
<gene>
    <name evidence="9" type="ORF">B0T20DRAFT_167210</name>
</gene>
<keyword evidence="4" id="KW-0238">DNA-binding</keyword>
<dbReference type="GO" id="GO:0001228">
    <property type="term" value="F:DNA-binding transcription activator activity, RNA polymerase II-specific"/>
    <property type="evidence" value="ECO:0007669"/>
    <property type="project" value="TreeGrafter"/>
</dbReference>
<dbReference type="InterPro" id="IPR051430">
    <property type="entry name" value="Fungal_TF_Env_Response"/>
</dbReference>
<keyword evidence="10" id="KW-1185">Reference proteome</keyword>
<feature type="compositionally biased region" description="Pro residues" evidence="7">
    <location>
        <begin position="13"/>
        <end position="27"/>
    </location>
</feature>
<evidence type="ECO:0000256" key="6">
    <source>
        <dbReference type="ARBA" id="ARBA00023242"/>
    </source>
</evidence>
<protein>
    <recommendedName>
        <fullName evidence="8">Zn(2)-C6 fungal-type domain-containing protein</fullName>
    </recommendedName>
</protein>
<feature type="compositionally biased region" description="Low complexity" evidence="7">
    <location>
        <begin position="49"/>
        <end position="61"/>
    </location>
</feature>
<dbReference type="InterPro" id="IPR036864">
    <property type="entry name" value="Zn2-C6_fun-type_DNA-bd_sf"/>
</dbReference>
<feature type="region of interest" description="Disordered" evidence="7">
    <location>
        <begin position="272"/>
        <end position="368"/>
    </location>
</feature>
<dbReference type="Proteomes" id="UP001281003">
    <property type="component" value="Unassembled WGS sequence"/>
</dbReference>
<dbReference type="GO" id="GO:0000978">
    <property type="term" value="F:RNA polymerase II cis-regulatory region sequence-specific DNA binding"/>
    <property type="evidence" value="ECO:0007669"/>
    <property type="project" value="TreeGrafter"/>
</dbReference>
<evidence type="ECO:0000313" key="10">
    <source>
        <dbReference type="Proteomes" id="UP001281003"/>
    </source>
</evidence>
<dbReference type="EMBL" id="JAUTDP010000004">
    <property type="protein sequence ID" value="KAK3399698.1"/>
    <property type="molecule type" value="Genomic_DNA"/>
</dbReference>
<dbReference type="PANTHER" id="PTHR31944">
    <property type="entry name" value="HEME-RESPONSIVE ZINC FINGER TRANSCRIPTION FACTOR HAP1"/>
    <property type="match status" value="1"/>
</dbReference>
<keyword evidence="3" id="KW-0805">Transcription regulation</keyword>
<evidence type="ECO:0000256" key="3">
    <source>
        <dbReference type="ARBA" id="ARBA00023015"/>
    </source>
</evidence>
<comment type="caution">
    <text evidence="9">The sequence shown here is derived from an EMBL/GenBank/DDBJ whole genome shotgun (WGS) entry which is preliminary data.</text>
</comment>
<evidence type="ECO:0000313" key="9">
    <source>
        <dbReference type="EMBL" id="KAK3399698.1"/>
    </source>
</evidence>
<dbReference type="GO" id="GO:0008270">
    <property type="term" value="F:zinc ion binding"/>
    <property type="evidence" value="ECO:0007669"/>
    <property type="project" value="InterPro"/>
</dbReference>
<keyword evidence="1" id="KW-0479">Metal-binding</keyword>
<feature type="compositionally biased region" description="Polar residues" evidence="7">
    <location>
        <begin position="62"/>
        <end position="84"/>
    </location>
</feature>
<dbReference type="PANTHER" id="PTHR31944:SF131">
    <property type="entry name" value="HEME-RESPONSIVE ZINC FINGER TRANSCRIPTION FACTOR HAP1"/>
    <property type="match status" value="1"/>
</dbReference>
<dbReference type="CDD" id="cd00067">
    <property type="entry name" value="GAL4"/>
    <property type="match status" value="1"/>
</dbReference>
<feature type="compositionally biased region" description="Low complexity" evidence="7">
    <location>
        <begin position="329"/>
        <end position="340"/>
    </location>
</feature>
<dbReference type="InterPro" id="IPR001138">
    <property type="entry name" value="Zn2Cys6_DnaBD"/>
</dbReference>
<dbReference type="Gene3D" id="4.10.240.10">
    <property type="entry name" value="Zn(2)-C6 fungal-type DNA-binding domain"/>
    <property type="match status" value="1"/>
</dbReference>
<keyword evidence="5" id="KW-0804">Transcription</keyword>
<dbReference type="AlphaFoldDB" id="A0AAE0UD44"/>
<evidence type="ECO:0000256" key="1">
    <source>
        <dbReference type="ARBA" id="ARBA00022723"/>
    </source>
</evidence>
<sequence>MADHPRPSIEKSTPPPAHTHAPAPAPAPATAQHSGHPDFPFRQLPPIVPAASAPSAAPTTTDNSYNFNLQVTSPSRRPQIQLPSIGSLGLLHDSGLPPPQHQQWPHQQETSRQPMPPSTPRYADAHLGYKLGSSHHEPDRPRSNGQELTPSHQKPTRRLSSSSAITASPNAPIYAKVDNVSQQQQVALPDPPSLLNGNQIHNVSIVPSTRRQQKEAYRKGSPIPQPRKRNRISVACIPCKKRKVKCDQAKPECGKCIGSKNPHGPCTYDPCVYDKKRPNTTRPLKFRSRPPPSRDPSPEQQPDSHMSDAFQNGEQRNLQPGPPHILNGSVSSYADSQSVSPRTYGGGSPSPRRRSHQIEAGDQPSPAVLENEALKRELSALRRQVQELSQGRTQQQQPLLVERGRSPTVRPVPSEWRV</sequence>
<evidence type="ECO:0000256" key="5">
    <source>
        <dbReference type="ARBA" id="ARBA00023163"/>
    </source>
</evidence>
<feature type="compositionally biased region" description="Polar residues" evidence="7">
    <location>
        <begin position="386"/>
        <end position="398"/>
    </location>
</feature>